<accession>A0ACC2K6G3</accession>
<dbReference type="Proteomes" id="UP001234297">
    <property type="component" value="Chromosome 12"/>
</dbReference>
<gene>
    <name evidence="1" type="ORF">MRB53_035916</name>
</gene>
<name>A0ACC2K6G3_PERAE</name>
<evidence type="ECO:0000313" key="1">
    <source>
        <dbReference type="EMBL" id="KAJ8616544.1"/>
    </source>
</evidence>
<keyword evidence="2" id="KW-1185">Reference proteome</keyword>
<protein>
    <submittedName>
        <fullName evidence="1">Uncharacterized protein</fullName>
    </submittedName>
</protein>
<proteinExistence type="predicted"/>
<dbReference type="EMBL" id="CM056820">
    <property type="protein sequence ID" value="KAJ8616544.1"/>
    <property type="molecule type" value="Genomic_DNA"/>
</dbReference>
<comment type="caution">
    <text evidence="1">The sequence shown here is derived from an EMBL/GenBank/DDBJ whole genome shotgun (WGS) entry which is preliminary data.</text>
</comment>
<reference evidence="1 2" key="1">
    <citation type="journal article" date="2022" name="Hortic Res">
        <title>A haplotype resolved chromosomal level avocado genome allows analysis of novel avocado genes.</title>
        <authorList>
            <person name="Nath O."/>
            <person name="Fletcher S.J."/>
            <person name="Hayward A."/>
            <person name="Shaw L.M."/>
            <person name="Masouleh A.K."/>
            <person name="Furtado A."/>
            <person name="Henry R.J."/>
            <person name="Mitter N."/>
        </authorList>
    </citation>
    <scope>NUCLEOTIDE SEQUENCE [LARGE SCALE GENOMIC DNA]</scope>
    <source>
        <strain evidence="2">cv. Hass</strain>
    </source>
</reference>
<organism evidence="1 2">
    <name type="scientific">Persea americana</name>
    <name type="common">Avocado</name>
    <dbReference type="NCBI Taxonomy" id="3435"/>
    <lineage>
        <taxon>Eukaryota</taxon>
        <taxon>Viridiplantae</taxon>
        <taxon>Streptophyta</taxon>
        <taxon>Embryophyta</taxon>
        <taxon>Tracheophyta</taxon>
        <taxon>Spermatophyta</taxon>
        <taxon>Magnoliopsida</taxon>
        <taxon>Magnoliidae</taxon>
        <taxon>Laurales</taxon>
        <taxon>Lauraceae</taxon>
        <taxon>Persea</taxon>
    </lineage>
</organism>
<sequence length="129" mass="14647">MKIACKTTETDKQKLYWIWQISVPVGRTGNVVVCHLFPVQDLTREEVFFTGGKTYGIQVRLNYYNAWGLSSSEERTHFKVEIAIVMQFTSLYAVQLNGMIVRLPIGPQPKKTKKTPPSPNNLGLDTDLD</sequence>
<evidence type="ECO:0000313" key="2">
    <source>
        <dbReference type="Proteomes" id="UP001234297"/>
    </source>
</evidence>